<dbReference type="CDD" id="cd18547">
    <property type="entry name" value="ABC_6TM_Tm288_like"/>
    <property type="match status" value="1"/>
</dbReference>
<dbReference type="RefSeq" id="WP_118310136.1">
    <property type="nucleotide sequence ID" value="NZ_QRHW01000031.1"/>
</dbReference>
<reference evidence="12 13" key="1">
    <citation type="submission" date="2018-08" db="EMBL/GenBank/DDBJ databases">
        <title>A genome reference for cultivated species of the human gut microbiota.</title>
        <authorList>
            <person name="Zou Y."/>
            <person name="Xue W."/>
            <person name="Luo G."/>
        </authorList>
    </citation>
    <scope>NUCLEOTIDE SEQUENCE [LARGE SCALE GENOMIC DNA]</scope>
    <source>
        <strain evidence="12 13">AM23-13</strain>
    </source>
</reference>
<evidence type="ECO:0000313" key="12">
    <source>
        <dbReference type="EMBL" id="RHG04648.1"/>
    </source>
</evidence>
<evidence type="ECO:0000256" key="8">
    <source>
        <dbReference type="ARBA" id="ARBA00023136"/>
    </source>
</evidence>
<dbReference type="Gene3D" id="1.20.1560.10">
    <property type="entry name" value="ABC transporter type 1, transmembrane domain"/>
    <property type="match status" value="1"/>
</dbReference>
<proteinExistence type="predicted"/>
<keyword evidence="6 12" id="KW-0067">ATP-binding</keyword>
<gene>
    <name evidence="12" type="ORF">DW641_13495</name>
</gene>
<feature type="transmembrane region" description="Helical" evidence="9">
    <location>
        <begin position="162"/>
        <end position="195"/>
    </location>
</feature>
<dbReference type="GO" id="GO:0015421">
    <property type="term" value="F:ABC-type oligopeptide transporter activity"/>
    <property type="evidence" value="ECO:0007669"/>
    <property type="project" value="TreeGrafter"/>
</dbReference>
<comment type="caution">
    <text evidence="12">The sequence shown here is derived from an EMBL/GenBank/DDBJ whole genome shotgun (WGS) entry which is preliminary data.</text>
</comment>
<dbReference type="PANTHER" id="PTHR43394:SF1">
    <property type="entry name" value="ATP-BINDING CASSETTE SUB-FAMILY B MEMBER 10, MITOCHONDRIAL"/>
    <property type="match status" value="1"/>
</dbReference>
<dbReference type="AlphaFoldDB" id="A0A414RYW0"/>
<feature type="domain" description="ABC transmembrane type-1" evidence="11">
    <location>
        <begin position="40"/>
        <end position="328"/>
    </location>
</feature>
<dbReference type="SUPFAM" id="SSF90123">
    <property type="entry name" value="ABC transporter transmembrane region"/>
    <property type="match status" value="1"/>
</dbReference>
<organism evidence="12 13">
    <name type="scientific">Dorea longicatena</name>
    <dbReference type="NCBI Taxonomy" id="88431"/>
    <lineage>
        <taxon>Bacteria</taxon>
        <taxon>Bacillati</taxon>
        <taxon>Bacillota</taxon>
        <taxon>Clostridia</taxon>
        <taxon>Lachnospirales</taxon>
        <taxon>Lachnospiraceae</taxon>
        <taxon>Dorea</taxon>
    </lineage>
</organism>
<dbReference type="FunFam" id="1.20.1560.10:FF:000011">
    <property type="entry name" value="Multidrug ABC transporter ATP-binding protein"/>
    <property type="match status" value="1"/>
</dbReference>
<dbReference type="GO" id="GO:0005886">
    <property type="term" value="C:plasma membrane"/>
    <property type="evidence" value="ECO:0007669"/>
    <property type="project" value="UniProtKB-SubCell"/>
</dbReference>
<dbReference type="PANTHER" id="PTHR43394">
    <property type="entry name" value="ATP-DEPENDENT PERMEASE MDL1, MITOCHONDRIAL"/>
    <property type="match status" value="1"/>
</dbReference>
<keyword evidence="4 9" id="KW-0812">Transmembrane</keyword>
<evidence type="ECO:0000256" key="1">
    <source>
        <dbReference type="ARBA" id="ARBA00004651"/>
    </source>
</evidence>
<evidence type="ECO:0000256" key="4">
    <source>
        <dbReference type="ARBA" id="ARBA00022692"/>
    </source>
</evidence>
<evidence type="ECO:0000256" key="3">
    <source>
        <dbReference type="ARBA" id="ARBA00022475"/>
    </source>
</evidence>
<dbReference type="GO" id="GO:0016887">
    <property type="term" value="F:ATP hydrolysis activity"/>
    <property type="evidence" value="ECO:0007669"/>
    <property type="project" value="InterPro"/>
</dbReference>
<keyword evidence="3" id="KW-1003">Cell membrane</keyword>
<keyword evidence="5" id="KW-0547">Nucleotide-binding</keyword>
<keyword evidence="8 9" id="KW-0472">Membrane</keyword>
<dbReference type="InterPro" id="IPR036640">
    <property type="entry name" value="ABC1_TM_sf"/>
</dbReference>
<dbReference type="SMART" id="SM00382">
    <property type="entry name" value="AAA"/>
    <property type="match status" value="1"/>
</dbReference>
<dbReference type="Gene3D" id="3.40.50.300">
    <property type="entry name" value="P-loop containing nucleotide triphosphate hydrolases"/>
    <property type="match status" value="1"/>
</dbReference>
<keyword evidence="7 9" id="KW-1133">Transmembrane helix</keyword>
<dbReference type="PROSITE" id="PS00211">
    <property type="entry name" value="ABC_TRANSPORTER_1"/>
    <property type="match status" value="1"/>
</dbReference>
<accession>A0A414RYW0</accession>
<protein>
    <submittedName>
        <fullName evidence="12">ABC transporter ATP-binding protein</fullName>
    </submittedName>
</protein>
<dbReference type="InterPro" id="IPR039421">
    <property type="entry name" value="Type_1_exporter"/>
</dbReference>
<comment type="subcellular location">
    <subcellularLocation>
        <location evidence="1">Cell membrane</location>
        <topology evidence="1">Multi-pass membrane protein</topology>
    </subcellularLocation>
</comment>
<dbReference type="Proteomes" id="UP000284112">
    <property type="component" value="Unassembled WGS sequence"/>
</dbReference>
<evidence type="ECO:0000256" key="9">
    <source>
        <dbReference type="SAM" id="Phobius"/>
    </source>
</evidence>
<evidence type="ECO:0000313" key="13">
    <source>
        <dbReference type="Proteomes" id="UP000284112"/>
    </source>
</evidence>
<evidence type="ECO:0000259" key="10">
    <source>
        <dbReference type="PROSITE" id="PS50893"/>
    </source>
</evidence>
<dbReference type="InterPro" id="IPR003593">
    <property type="entry name" value="AAA+_ATPase"/>
</dbReference>
<dbReference type="CDD" id="cd03254">
    <property type="entry name" value="ABCC_Glucan_exporter_like"/>
    <property type="match status" value="1"/>
</dbReference>
<evidence type="ECO:0000256" key="2">
    <source>
        <dbReference type="ARBA" id="ARBA00022448"/>
    </source>
</evidence>
<evidence type="ECO:0000259" key="11">
    <source>
        <dbReference type="PROSITE" id="PS50929"/>
    </source>
</evidence>
<name>A0A414RYW0_9FIRM</name>
<dbReference type="PROSITE" id="PS50929">
    <property type="entry name" value="ABC_TM1F"/>
    <property type="match status" value="1"/>
</dbReference>
<dbReference type="EMBL" id="QRHW01000031">
    <property type="protein sequence ID" value="RHG04648.1"/>
    <property type="molecule type" value="Genomic_DNA"/>
</dbReference>
<dbReference type="InterPro" id="IPR017871">
    <property type="entry name" value="ABC_transporter-like_CS"/>
</dbReference>
<dbReference type="FunFam" id="3.40.50.300:FF:000287">
    <property type="entry name" value="Multidrug ABC transporter ATP-binding protein"/>
    <property type="match status" value="1"/>
</dbReference>
<feature type="domain" description="ABC transporter" evidence="10">
    <location>
        <begin position="394"/>
        <end position="628"/>
    </location>
</feature>
<evidence type="ECO:0000256" key="5">
    <source>
        <dbReference type="ARBA" id="ARBA00022741"/>
    </source>
</evidence>
<dbReference type="InterPro" id="IPR011527">
    <property type="entry name" value="ABC1_TM_dom"/>
</dbReference>
<evidence type="ECO:0000256" key="7">
    <source>
        <dbReference type="ARBA" id="ARBA00022989"/>
    </source>
</evidence>
<dbReference type="Pfam" id="PF00005">
    <property type="entry name" value="ABC_tran"/>
    <property type="match status" value="1"/>
</dbReference>
<feature type="transmembrane region" description="Helical" evidence="9">
    <location>
        <begin position="77"/>
        <end position="101"/>
    </location>
</feature>
<dbReference type="InterPro" id="IPR027417">
    <property type="entry name" value="P-loop_NTPase"/>
</dbReference>
<keyword evidence="2" id="KW-0813">Transport</keyword>
<sequence>MPGPGRQPRGMKAQVKNPGELFLRLMKYVLKDYKFHCISVVVLIVVSVLCNVQGTMFMKNLIDEYITPFLLSDNPNFTPLAHAIARVAAFYALGVLATFGYNRLMVNVTQGTLRNLRNDLFSHMEKLPVKYFDTHAHGDIMSVYTNDIDTLRQMISQSMPQLLNSGITIISVFVSMLILSIPLTVVTMIMVGIMVFCSKKSAGQSGAYFAKQQKDLGTVNGYIEEMMNGQKVVKVFCHEEENMQNFKKLNDELYVSADKANTFANFLGPINAQIGNISYVICAIIGGVLALGKVGGFTLGGLASFLTFNKSFSMPINQISMQMNAIVMAMAGADRIFKLMDEKEELDEGYVTLVNAKEEDGKLTECEERTERWAWKHTHQNDGSVDYVEVKGEVVFNGVDFGYNDEKIVLHDIKLYAKPGQKIAFVGSTGAGKTTITNLINRFYDIQDGKIRYDGININKIKKADLRHSLGIVLQDTHLFTGTVRDNIRFGKLDATDEEIVAAAKLANADSFIRRLPKGYDTMLTGDGANLSQGQRQLLAIARAAIADPPVLILDEATSSIDTRTERIVQDGMDKLMRGRTTFVIAHRLSTVRNSDCIMVLEQGRIIERGTHDELIEEKGRYYQLYTGNAISV</sequence>
<dbReference type="SUPFAM" id="SSF52540">
    <property type="entry name" value="P-loop containing nucleoside triphosphate hydrolases"/>
    <property type="match status" value="1"/>
</dbReference>
<dbReference type="InterPro" id="IPR003439">
    <property type="entry name" value="ABC_transporter-like_ATP-bd"/>
</dbReference>
<dbReference type="GO" id="GO:0005524">
    <property type="term" value="F:ATP binding"/>
    <property type="evidence" value="ECO:0007669"/>
    <property type="project" value="UniProtKB-KW"/>
</dbReference>
<dbReference type="Pfam" id="PF00664">
    <property type="entry name" value="ABC_membrane"/>
    <property type="match status" value="1"/>
</dbReference>
<evidence type="ECO:0000256" key="6">
    <source>
        <dbReference type="ARBA" id="ARBA00022840"/>
    </source>
</evidence>
<dbReference type="PROSITE" id="PS50893">
    <property type="entry name" value="ABC_TRANSPORTER_2"/>
    <property type="match status" value="1"/>
</dbReference>
<feature type="transmembrane region" description="Helical" evidence="9">
    <location>
        <begin position="33"/>
        <end position="57"/>
    </location>
</feature>